<sequence length="188" mass="20763">MSEVGLRVNEACKLDLADIKWDLGRFGKLHVRHGKGARGSRPRERMVPLINNAAFTLRWFVEDVWGQFGDDHTRPGVPLLPSERKNIDGSAARVGDETLRTALSGSAERHLPDWSEVLTPHVLRHFCASQLYLGGMDLLAVQAVLGHAWVATTMKYVHEPGTHIEDAWIAGQQRAAARLTGLGKGRTS</sequence>
<organism evidence="5 6">
    <name type="scientific">Nonomuraea roseoviolacea subsp. carminata</name>
    <dbReference type="NCBI Taxonomy" id="160689"/>
    <lineage>
        <taxon>Bacteria</taxon>
        <taxon>Bacillati</taxon>
        <taxon>Actinomycetota</taxon>
        <taxon>Actinomycetes</taxon>
        <taxon>Streptosporangiales</taxon>
        <taxon>Streptosporangiaceae</taxon>
        <taxon>Nonomuraea</taxon>
    </lineage>
</organism>
<feature type="domain" description="Tyr recombinase" evidence="4">
    <location>
        <begin position="1"/>
        <end position="169"/>
    </location>
</feature>
<accession>A0ABT1KCZ5</accession>
<dbReference type="InterPro" id="IPR002104">
    <property type="entry name" value="Integrase_catalytic"/>
</dbReference>
<evidence type="ECO:0000259" key="4">
    <source>
        <dbReference type="PROSITE" id="PS51898"/>
    </source>
</evidence>
<evidence type="ECO:0000256" key="2">
    <source>
        <dbReference type="ARBA" id="ARBA00023125"/>
    </source>
</evidence>
<evidence type="ECO:0000256" key="1">
    <source>
        <dbReference type="ARBA" id="ARBA00008857"/>
    </source>
</evidence>
<dbReference type="InterPro" id="IPR050090">
    <property type="entry name" value="Tyrosine_recombinase_XerCD"/>
</dbReference>
<dbReference type="EMBL" id="JAMZEC010000001">
    <property type="protein sequence ID" value="MCP2351885.1"/>
    <property type="molecule type" value="Genomic_DNA"/>
</dbReference>
<protein>
    <submittedName>
        <fullName evidence="5">Site-specific recombinase XerD</fullName>
    </submittedName>
</protein>
<evidence type="ECO:0000256" key="3">
    <source>
        <dbReference type="ARBA" id="ARBA00023172"/>
    </source>
</evidence>
<dbReference type="CDD" id="cd00397">
    <property type="entry name" value="DNA_BRE_C"/>
    <property type="match status" value="1"/>
</dbReference>
<dbReference type="PANTHER" id="PTHR30349">
    <property type="entry name" value="PHAGE INTEGRASE-RELATED"/>
    <property type="match status" value="1"/>
</dbReference>
<comment type="similarity">
    <text evidence="1">Belongs to the 'phage' integrase family.</text>
</comment>
<dbReference type="PANTHER" id="PTHR30349:SF41">
    <property type="entry name" value="INTEGRASE_RECOMBINASE PROTEIN MJ0367-RELATED"/>
    <property type="match status" value="1"/>
</dbReference>
<dbReference type="Pfam" id="PF00589">
    <property type="entry name" value="Phage_integrase"/>
    <property type="match status" value="1"/>
</dbReference>
<evidence type="ECO:0000313" key="6">
    <source>
        <dbReference type="Proteomes" id="UP001320766"/>
    </source>
</evidence>
<dbReference type="SUPFAM" id="SSF56349">
    <property type="entry name" value="DNA breaking-rejoining enzymes"/>
    <property type="match status" value="1"/>
</dbReference>
<dbReference type="Gene3D" id="1.10.443.10">
    <property type="entry name" value="Intergrase catalytic core"/>
    <property type="match status" value="1"/>
</dbReference>
<comment type="caution">
    <text evidence="5">The sequence shown here is derived from an EMBL/GenBank/DDBJ whole genome shotgun (WGS) entry which is preliminary data.</text>
</comment>
<dbReference type="Proteomes" id="UP001320766">
    <property type="component" value="Unassembled WGS sequence"/>
</dbReference>
<keyword evidence="2" id="KW-0238">DNA-binding</keyword>
<reference evidence="5 6" key="1">
    <citation type="submission" date="2022-06" db="EMBL/GenBank/DDBJ databases">
        <title>Sequencing the genomes of 1000 actinobacteria strains.</title>
        <authorList>
            <person name="Klenk H.-P."/>
        </authorList>
    </citation>
    <scope>NUCLEOTIDE SEQUENCE [LARGE SCALE GENOMIC DNA]</scope>
    <source>
        <strain evidence="5 6">DSM 44170</strain>
    </source>
</reference>
<dbReference type="PROSITE" id="PS51898">
    <property type="entry name" value="TYR_RECOMBINASE"/>
    <property type="match status" value="1"/>
</dbReference>
<keyword evidence="3" id="KW-0233">DNA recombination</keyword>
<evidence type="ECO:0000313" key="5">
    <source>
        <dbReference type="EMBL" id="MCP2351885.1"/>
    </source>
</evidence>
<keyword evidence="6" id="KW-1185">Reference proteome</keyword>
<gene>
    <name evidence="5" type="ORF">HD595_008007</name>
</gene>
<proteinExistence type="inferred from homology"/>
<dbReference type="RefSeq" id="WP_253778625.1">
    <property type="nucleotide sequence ID" value="NZ_BAAAVE010000011.1"/>
</dbReference>
<dbReference type="InterPro" id="IPR013762">
    <property type="entry name" value="Integrase-like_cat_sf"/>
</dbReference>
<dbReference type="InterPro" id="IPR011010">
    <property type="entry name" value="DNA_brk_join_enz"/>
</dbReference>
<name>A0ABT1KCZ5_9ACTN</name>